<evidence type="ECO:0000313" key="2">
    <source>
        <dbReference type="EMBL" id="TQN72739.1"/>
    </source>
</evidence>
<accession>A0A5Q4C1K1</accession>
<gene>
    <name evidence="2" type="ORF">CSHISOI_02738</name>
</gene>
<dbReference type="Proteomes" id="UP000326340">
    <property type="component" value="Unassembled WGS sequence"/>
</dbReference>
<evidence type="ECO:0000313" key="3">
    <source>
        <dbReference type="Proteomes" id="UP000326340"/>
    </source>
</evidence>
<feature type="compositionally biased region" description="Basic and acidic residues" evidence="1">
    <location>
        <begin position="1"/>
        <end position="13"/>
    </location>
</feature>
<sequence>MPENLDELHESPQDHGTQFDEVSVASESEVEAGPSTGPPQEVTRQRQKVKEVTIEKRGNSAGYKFAWRGRSEKVKTEGADWDKNGNVLTLREAYHGYIVWGYKP</sequence>
<name>A0A5Q4C1K1_9PEZI</name>
<reference evidence="2 3" key="1">
    <citation type="journal article" date="2019" name="Sci. Rep.">
        <title>Colletotrichum shisoi sp. nov., an anthracnose pathogen of Perilla frutescens in Japan: molecular phylogenetic, morphological and genomic evidence.</title>
        <authorList>
            <person name="Gan P."/>
            <person name="Tsushima A."/>
            <person name="Hiroyama R."/>
            <person name="Narusaka M."/>
            <person name="Takano Y."/>
            <person name="Narusaka Y."/>
            <person name="Kawaradani M."/>
            <person name="Damm U."/>
            <person name="Shirasu K."/>
        </authorList>
    </citation>
    <scope>NUCLEOTIDE SEQUENCE [LARGE SCALE GENOMIC DNA]</scope>
    <source>
        <strain evidence="2 3">PG-2018a</strain>
    </source>
</reference>
<dbReference type="AlphaFoldDB" id="A0A5Q4C1K1"/>
<comment type="caution">
    <text evidence="2">The sequence shown here is derived from an EMBL/GenBank/DDBJ whole genome shotgun (WGS) entry which is preliminary data.</text>
</comment>
<keyword evidence="3" id="KW-1185">Reference proteome</keyword>
<protein>
    <submittedName>
        <fullName evidence="2">Uncharacterized protein</fullName>
    </submittedName>
</protein>
<feature type="region of interest" description="Disordered" evidence="1">
    <location>
        <begin position="1"/>
        <end position="49"/>
    </location>
</feature>
<dbReference type="OrthoDB" id="4851245at2759"/>
<evidence type="ECO:0000256" key="1">
    <source>
        <dbReference type="SAM" id="MobiDB-lite"/>
    </source>
</evidence>
<dbReference type="EMBL" id="PUHP01000148">
    <property type="protein sequence ID" value="TQN72739.1"/>
    <property type="molecule type" value="Genomic_DNA"/>
</dbReference>
<organism evidence="2 3">
    <name type="scientific">Colletotrichum shisoi</name>
    <dbReference type="NCBI Taxonomy" id="2078593"/>
    <lineage>
        <taxon>Eukaryota</taxon>
        <taxon>Fungi</taxon>
        <taxon>Dikarya</taxon>
        <taxon>Ascomycota</taxon>
        <taxon>Pezizomycotina</taxon>
        <taxon>Sordariomycetes</taxon>
        <taxon>Hypocreomycetidae</taxon>
        <taxon>Glomerellales</taxon>
        <taxon>Glomerellaceae</taxon>
        <taxon>Colletotrichum</taxon>
        <taxon>Colletotrichum destructivum species complex</taxon>
    </lineage>
</organism>
<proteinExistence type="predicted"/>